<sequence length="522" mass="60443">MDFQDLLGTLARSSAQAVSTLKKSSHEVENLRSYLYVETEIERQFVKALDSTPSSDSILFLCGSSGDGKSEILRRHYEKYSKQYRFHLDATHSFKPDQDAVQALNQLFDEHQESERPLIVGINIGMMFNFQNAGAERHSQIRDAIGRFIQGERDFECYHFLSFEDYPKFSLEEGNVGSEFISELFAKVTAKSNENLLYSAYLDDEKNHHKLEYHNYRILQEESVQKIIVKELLHVRLKYDQFFSARAILDFIHNLIAGGSNLYDNLFSSASGGLGESFSNLDPCQRRSQRIDEFIVQRSLDIDDEVFEKFKAEYQSRYGAVEMSPNCWIRVFYLLRDVDFENNYHKQFSADFEITIFEDYIKIWQLHRPPLDKRKLRNFYNKTIIASLVKYANRLAPKIVGDGLYLAERNGVIISAKVDMGIDFGLLKETNSDQISNFFAAIKVGEEPVKTFPVSISFLELTERIMAGYRPNRHDKNTVVILEEVVEEITRIALKSETLYFHRESGNWSLLLEDDEFVAEAC</sequence>
<dbReference type="EMBL" id="BAABLX010000076">
    <property type="protein sequence ID" value="GAA4958445.1"/>
    <property type="molecule type" value="Genomic_DNA"/>
</dbReference>
<keyword evidence="2" id="KW-1185">Reference proteome</keyword>
<dbReference type="InterPro" id="IPR017647">
    <property type="entry name" value="Dnd_assoc_3"/>
</dbReference>
<protein>
    <recommendedName>
        <fullName evidence="3">DNA phosphorothioation-dependent restriction protein DptF</fullName>
    </recommendedName>
</protein>
<name>A0AAV3U984_9ALTE</name>
<dbReference type="AlphaFoldDB" id="A0AAV3U984"/>
<evidence type="ECO:0000313" key="2">
    <source>
        <dbReference type="Proteomes" id="UP001409585"/>
    </source>
</evidence>
<proteinExistence type="predicted"/>
<dbReference type="RefSeq" id="WP_345427365.1">
    <property type="nucleotide sequence ID" value="NZ_AP031496.1"/>
</dbReference>
<dbReference type="Proteomes" id="UP001409585">
    <property type="component" value="Unassembled WGS sequence"/>
</dbReference>
<evidence type="ECO:0008006" key="3">
    <source>
        <dbReference type="Google" id="ProtNLM"/>
    </source>
</evidence>
<accession>A0AAV3U984</accession>
<comment type="caution">
    <text evidence="1">The sequence shown here is derived from an EMBL/GenBank/DDBJ whole genome shotgun (WGS) entry which is preliminary data.</text>
</comment>
<reference evidence="2" key="1">
    <citation type="journal article" date="2019" name="Int. J. Syst. Evol. Microbiol.">
        <title>The Global Catalogue of Microorganisms (GCM) 10K type strain sequencing project: providing services to taxonomists for standard genome sequencing and annotation.</title>
        <authorList>
            <consortium name="The Broad Institute Genomics Platform"/>
            <consortium name="The Broad Institute Genome Sequencing Center for Infectious Disease"/>
            <person name="Wu L."/>
            <person name="Ma J."/>
        </authorList>
    </citation>
    <scope>NUCLEOTIDE SEQUENCE [LARGE SCALE GENOMIC DNA]</scope>
    <source>
        <strain evidence="2">JCM 19134</strain>
    </source>
</reference>
<evidence type="ECO:0000313" key="1">
    <source>
        <dbReference type="EMBL" id="GAA4958445.1"/>
    </source>
</evidence>
<gene>
    <name evidence="1" type="ORF">GCM10025791_43930</name>
</gene>
<organism evidence="1 2">
    <name type="scientific">Halioxenophilus aromaticivorans</name>
    <dbReference type="NCBI Taxonomy" id="1306992"/>
    <lineage>
        <taxon>Bacteria</taxon>
        <taxon>Pseudomonadati</taxon>
        <taxon>Pseudomonadota</taxon>
        <taxon>Gammaproteobacteria</taxon>
        <taxon>Alteromonadales</taxon>
        <taxon>Alteromonadaceae</taxon>
        <taxon>Halioxenophilus</taxon>
    </lineage>
</organism>
<dbReference type="NCBIfam" id="TIGR03238">
    <property type="entry name" value="dnd_assoc_3"/>
    <property type="match status" value="1"/>
</dbReference>